<dbReference type="HOGENOM" id="CLU_2546124_0_0_1"/>
<dbReference type="Proteomes" id="UP000002051">
    <property type="component" value="Unassembled WGS sequence"/>
</dbReference>
<keyword evidence="3" id="KW-1185">Reference proteome</keyword>
<proteinExistence type="predicted"/>
<sequence length="83" mass="9234">MSPSSSSSSSSSMFLGCFVFRFSLSVPKKFHPFQFRKYPYFIPSFSFSSSSSSSTLFPQYTHQGSLSQRNCYVVKVAQSATAT</sequence>
<dbReference type="AlphaFoldDB" id="A0A072TG15"/>
<reference evidence="1 3" key="2">
    <citation type="journal article" date="2014" name="BMC Genomics">
        <title>An improved genome release (version Mt4.0) for the model legume Medicago truncatula.</title>
        <authorList>
            <person name="Tang H."/>
            <person name="Krishnakumar V."/>
            <person name="Bidwell S."/>
            <person name="Rosen B."/>
            <person name="Chan A."/>
            <person name="Zhou S."/>
            <person name="Gentzbittel L."/>
            <person name="Childs K.L."/>
            <person name="Yandell M."/>
            <person name="Gundlach H."/>
            <person name="Mayer K.F."/>
            <person name="Schwartz D.C."/>
            <person name="Town C.D."/>
        </authorList>
    </citation>
    <scope>GENOME REANNOTATION</scope>
    <source>
        <strain evidence="1">A17</strain>
        <strain evidence="2 3">cv. Jemalong A17</strain>
    </source>
</reference>
<accession>A0A072TG15</accession>
<organism evidence="1 3">
    <name type="scientific">Medicago truncatula</name>
    <name type="common">Barrel medic</name>
    <name type="synonym">Medicago tribuloides</name>
    <dbReference type="NCBI Taxonomy" id="3880"/>
    <lineage>
        <taxon>Eukaryota</taxon>
        <taxon>Viridiplantae</taxon>
        <taxon>Streptophyta</taxon>
        <taxon>Embryophyta</taxon>
        <taxon>Tracheophyta</taxon>
        <taxon>Spermatophyta</taxon>
        <taxon>Magnoliopsida</taxon>
        <taxon>eudicotyledons</taxon>
        <taxon>Gunneridae</taxon>
        <taxon>Pentapetalae</taxon>
        <taxon>rosids</taxon>
        <taxon>fabids</taxon>
        <taxon>Fabales</taxon>
        <taxon>Fabaceae</taxon>
        <taxon>Papilionoideae</taxon>
        <taxon>50 kb inversion clade</taxon>
        <taxon>NPAAA clade</taxon>
        <taxon>Hologalegina</taxon>
        <taxon>IRL clade</taxon>
        <taxon>Trifolieae</taxon>
        <taxon>Medicago</taxon>
    </lineage>
</organism>
<dbReference type="EMBL" id="KL402962">
    <property type="protein sequence ID" value="KEH16307.1"/>
    <property type="molecule type" value="Genomic_DNA"/>
</dbReference>
<protein>
    <submittedName>
        <fullName evidence="1 2">Uncharacterized protein</fullName>
    </submittedName>
</protein>
<gene>
    <name evidence="1" type="ORF">MTR_0237s0010</name>
</gene>
<reference evidence="1 3" key="1">
    <citation type="journal article" date="2011" name="Nature">
        <title>The Medicago genome provides insight into the evolution of rhizobial symbioses.</title>
        <authorList>
            <person name="Young N.D."/>
            <person name="Debelle F."/>
            <person name="Oldroyd G.E."/>
            <person name="Geurts R."/>
            <person name="Cannon S.B."/>
            <person name="Udvardi M.K."/>
            <person name="Benedito V.A."/>
            <person name="Mayer K.F."/>
            <person name="Gouzy J."/>
            <person name="Schoof H."/>
            <person name="Van de Peer Y."/>
            <person name="Proost S."/>
            <person name="Cook D.R."/>
            <person name="Meyers B.C."/>
            <person name="Spannagl M."/>
            <person name="Cheung F."/>
            <person name="De Mita S."/>
            <person name="Krishnakumar V."/>
            <person name="Gundlach H."/>
            <person name="Zhou S."/>
            <person name="Mudge J."/>
            <person name="Bharti A.K."/>
            <person name="Murray J.D."/>
            <person name="Naoumkina M.A."/>
            <person name="Rosen B."/>
            <person name="Silverstein K.A."/>
            <person name="Tang H."/>
            <person name="Rombauts S."/>
            <person name="Zhao P.X."/>
            <person name="Zhou P."/>
            <person name="Barbe V."/>
            <person name="Bardou P."/>
            <person name="Bechner M."/>
            <person name="Bellec A."/>
            <person name="Berger A."/>
            <person name="Berges H."/>
            <person name="Bidwell S."/>
            <person name="Bisseling T."/>
            <person name="Choisne N."/>
            <person name="Couloux A."/>
            <person name="Denny R."/>
            <person name="Deshpande S."/>
            <person name="Dai X."/>
            <person name="Doyle J.J."/>
            <person name="Dudez A.M."/>
            <person name="Farmer A.D."/>
            <person name="Fouteau S."/>
            <person name="Franken C."/>
            <person name="Gibelin C."/>
            <person name="Gish J."/>
            <person name="Goldstein S."/>
            <person name="Gonzalez A.J."/>
            <person name="Green P.J."/>
            <person name="Hallab A."/>
            <person name="Hartog M."/>
            <person name="Hua A."/>
            <person name="Humphray S.J."/>
            <person name="Jeong D.H."/>
            <person name="Jing Y."/>
            <person name="Jocker A."/>
            <person name="Kenton S.M."/>
            <person name="Kim D.J."/>
            <person name="Klee K."/>
            <person name="Lai H."/>
            <person name="Lang C."/>
            <person name="Lin S."/>
            <person name="Macmil S.L."/>
            <person name="Magdelenat G."/>
            <person name="Matthews L."/>
            <person name="McCorrison J."/>
            <person name="Monaghan E.L."/>
            <person name="Mun J.H."/>
            <person name="Najar F.Z."/>
            <person name="Nicholson C."/>
            <person name="Noirot C."/>
            <person name="O'Bleness M."/>
            <person name="Paule C.R."/>
            <person name="Poulain J."/>
            <person name="Prion F."/>
            <person name="Qin B."/>
            <person name="Qu C."/>
            <person name="Retzel E.F."/>
            <person name="Riddle C."/>
            <person name="Sallet E."/>
            <person name="Samain S."/>
            <person name="Samson N."/>
            <person name="Sanders I."/>
            <person name="Saurat O."/>
            <person name="Scarpelli C."/>
            <person name="Schiex T."/>
            <person name="Segurens B."/>
            <person name="Severin A.J."/>
            <person name="Sherrier D.J."/>
            <person name="Shi R."/>
            <person name="Sims S."/>
            <person name="Singer S.R."/>
            <person name="Sinharoy S."/>
            <person name="Sterck L."/>
            <person name="Viollet A."/>
            <person name="Wang B.B."/>
            <person name="Wang K."/>
            <person name="Wang M."/>
            <person name="Wang X."/>
            <person name="Warfsmann J."/>
            <person name="Weissenbach J."/>
            <person name="White D.D."/>
            <person name="White J.D."/>
            <person name="Wiley G.B."/>
            <person name="Wincker P."/>
            <person name="Xing Y."/>
            <person name="Yang L."/>
            <person name="Yao Z."/>
            <person name="Ying F."/>
            <person name="Zhai J."/>
            <person name="Zhou L."/>
            <person name="Zuber A."/>
            <person name="Denarie J."/>
            <person name="Dixon R.A."/>
            <person name="May G.D."/>
            <person name="Schwartz D.C."/>
            <person name="Rogers J."/>
            <person name="Quetier F."/>
            <person name="Town C.D."/>
            <person name="Roe B.A."/>
        </authorList>
    </citation>
    <scope>NUCLEOTIDE SEQUENCE [LARGE SCALE GENOMIC DNA]</scope>
    <source>
        <strain evidence="1">A17</strain>
        <strain evidence="2 3">cv. Jemalong A17</strain>
    </source>
</reference>
<name>A0A072TG15_MEDTR</name>
<evidence type="ECO:0000313" key="1">
    <source>
        <dbReference type="EMBL" id="KEH16307.1"/>
    </source>
</evidence>
<evidence type="ECO:0000313" key="3">
    <source>
        <dbReference type="Proteomes" id="UP000002051"/>
    </source>
</evidence>
<reference evidence="2" key="3">
    <citation type="submission" date="2015-06" db="UniProtKB">
        <authorList>
            <consortium name="EnsemblPlants"/>
        </authorList>
    </citation>
    <scope>IDENTIFICATION</scope>
    <source>
        <strain evidence="2">cv. Jemalong A17</strain>
    </source>
</reference>
<evidence type="ECO:0000313" key="2">
    <source>
        <dbReference type="EnsemblPlants" id="KEH16307"/>
    </source>
</evidence>
<dbReference type="EnsemblPlants" id="KEH16307">
    <property type="protein sequence ID" value="KEH16307"/>
    <property type="gene ID" value="MTR_0237s0010"/>
</dbReference>